<proteinExistence type="predicted"/>
<dbReference type="Proteomes" id="UP000289465">
    <property type="component" value="Unassembled WGS sequence"/>
</dbReference>
<sequence>MRKVFDTLGGNFEACREAEQWCRERDISVGAMERAQPRGLAVGPYVIAKWSNLRPHERASLDGRMTGDMRHGPVVVELKGEEADYPVIPEEFREVEP</sequence>
<dbReference type="AlphaFoldDB" id="A0A446CHF7"/>
<accession>A0A446CHF7</accession>
<gene>
    <name evidence="1" type="ORF">AVE30378_02513</name>
</gene>
<organism evidence="1 2">
    <name type="scientific">Achromobacter veterisilvae</name>
    <dbReference type="NCBI Taxonomy" id="2069367"/>
    <lineage>
        <taxon>Bacteria</taxon>
        <taxon>Pseudomonadati</taxon>
        <taxon>Pseudomonadota</taxon>
        <taxon>Betaproteobacteria</taxon>
        <taxon>Burkholderiales</taxon>
        <taxon>Alcaligenaceae</taxon>
        <taxon>Achromobacter</taxon>
    </lineage>
</organism>
<name>A0A446CHF7_9BURK</name>
<evidence type="ECO:0000313" key="2">
    <source>
        <dbReference type="Proteomes" id="UP000289465"/>
    </source>
</evidence>
<dbReference type="OrthoDB" id="8455633at2"/>
<dbReference type="RefSeq" id="WP_129241209.1">
    <property type="nucleotide sequence ID" value="NZ_UFQC01000011.1"/>
</dbReference>
<reference evidence="1 2" key="1">
    <citation type="submission" date="2018-07" db="EMBL/GenBank/DDBJ databases">
        <authorList>
            <person name="Peeters C."/>
        </authorList>
    </citation>
    <scope>NUCLEOTIDE SEQUENCE [LARGE SCALE GENOMIC DNA]</scope>
    <source>
        <strain evidence="1 2">LMG 30378</strain>
    </source>
</reference>
<protein>
    <submittedName>
        <fullName evidence="1">Uncharacterized protein</fullName>
    </submittedName>
</protein>
<evidence type="ECO:0000313" key="1">
    <source>
        <dbReference type="EMBL" id="SSW67225.1"/>
    </source>
</evidence>
<dbReference type="EMBL" id="UFQC01000011">
    <property type="protein sequence ID" value="SSW67225.1"/>
    <property type="molecule type" value="Genomic_DNA"/>
</dbReference>